<evidence type="ECO:0000313" key="1">
    <source>
        <dbReference type="EMBL" id="MPC84786.1"/>
    </source>
</evidence>
<sequence length="60" mass="7285">MNMETRPSTEGVKLSLSQISHDYSHHTYHWSSFHCTRTRFHINFVYYLVILHSFRNLSRD</sequence>
<accession>A0A5B7IT12</accession>
<protein>
    <submittedName>
        <fullName evidence="1">Uncharacterized protein</fullName>
    </submittedName>
</protein>
<keyword evidence="2" id="KW-1185">Reference proteome</keyword>
<evidence type="ECO:0000313" key="2">
    <source>
        <dbReference type="Proteomes" id="UP000324222"/>
    </source>
</evidence>
<dbReference type="Proteomes" id="UP000324222">
    <property type="component" value="Unassembled WGS sequence"/>
</dbReference>
<dbReference type="EMBL" id="VSRR010066432">
    <property type="protein sequence ID" value="MPC84786.1"/>
    <property type="molecule type" value="Genomic_DNA"/>
</dbReference>
<gene>
    <name evidence="1" type="ORF">E2C01_079536</name>
</gene>
<reference evidence="1 2" key="1">
    <citation type="submission" date="2019-05" db="EMBL/GenBank/DDBJ databases">
        <title>Another draft genome of Portunus trituberculatus and its Hox gene families provides insights of decapod evolution.</title>
        <authorList>
            <person name="Jeong J.-H."/>
            <person name="Song I."/>
            <person name="Kim S."/>
            <person name="Choi T."/>
            <person name="Kim D."/>
            <person name="Ryu S."/>
            <person name="Kim W."/>
        </authorList>
    </citation>
    <scope>NUCLEOTIDE SEQUENCE [LARGE SCALE GENOMIC DNA]</scope>
    <source>
        <tissue evidence="1">Muscle</tissue>
    </source>
</reference>
<comment type="caution">
    <text evidence="1">The sequence shown here is derived from an EMBL/GenBank/DDBJ whole genome shotgun (WGS) entry which is preliminary data.</text>
</comment>
<dbReference type="AlphaFoldDB" id="A0A5B7IT12"/>
<name>A0A5B7IT12_PORTR</name>
<proteinExistence type="predicted"/>
<organism evidence="1 2">
    <name type="scientific">Portunus trituberculatus</name>
    <name type="common">Swimming crab</name>
    <name type="synonym">Neptunus trituberculatus</name>
    <dbReference type="NCBI Taxonomy" id="210409"/>
    <lineage>
        <taxon>Eukaryota</taxon>
        <taxon>Metazoa</taxon>
        <taxon>Ecdysozoa</taxon>
        <taxon>Arthropoda</taxon>
        <taxon>Crustacea</taxon>
        <taxon>Multicrustacea</taxon>
        <taxon>Malacostraca</taxon>
        <taxon>Eumalacostraca</taxon>
        <taxon>Eucarida</taxon>
        <taxon>Decapoda</taxon>
        <taxon>Pleocyemata</taxon>
        <taxon>Brachyura</taxon>
        <taxon>Eubrachyura</taxon>
        <taxon>Portunoidea</taxon>
        <taxon>Portunidae</taxon>
        <taxon>Portuninae</taxon>
        <taxon>Portunus</taxon>
    </lineage>
</organism>